<reference evidence="1 2" key="1">
    <citation type="submission" date="2021-08" db="EMBL/GenBank/DDBJ databases">
        <title>Draft Genome Sequence of Phanerochaete sordida strain YK-624.</title>
        <authorList>
            <person name="Mori T."/>
            <person name="Dohra H."/>
            <person name="Suzuki T."/>
            <person name="Kawagishi H."/>
            <person name="Hirai H."/>
        </authorList>
    </citation>
    <scope>NUCLEOTIDE SEQUENCE [LARGE SCALE GENOMIC DNA]</scope>
    <source>
        <strain evidence="1 2">YK-624</strain>
    </source>
</reference>
<evidence type="ECO:0000313" key="2">
    <source>
        <dbReference type="Proteomes" id="UP000703269"/>
    </source>
</evidence>
<keyword evidence="2" id="KW-1185">Reference proteome</keyword>
<evidence type="ECO:0000313" key="1">
    <source>
        <dbReference type="EMBL" id="GJE96784.1"/>
    </source>
</evidence>
<name>A0A9P3GNU4_9APHY</name>
<evidence type="ECO:0008006" key="3">
    <source>
        <dbReference type="Google" id="ProtNLM"/>
    </source>
</evidence>
<dbReference type="Proteomes" id="UP000703269">
    <property type="component" value="Unassembled WGS sequence"/>
</dbReference>
<organism evidence="1 2">
    <name type="scientific">Phanerochaete sordida</name>
    <dbReference type="NCBI Taxonomy" id="48140"/>
    <lineage>
        <taxon>Eukaryota</taxon>
        <taxon>Fungi</taxon>
        <taxon>Dikarya</taxon>
        <taxon>Basidiomycota</taxon>
        <taxon>Agaricomycotina</taxon>
        <taxon>Agaricomycetes</taxon>
        <taxon>Polyporales</taxon>
        <taxon>Phanerochaetaceae</taxon>
        <taxon>Phanerochaete</taxon>
    </lineage>
</organism>
<gene>
    <name evidence="1" type="ORF">PsYK624_129900</name>
</gene>
<dbReference type="EMBL" id="BPQB01000064">
    <property type="protein sequence ID" value="GJE96784.1"/>
    <property type="molecule type" value="Genomic_DNA"/>
</dbReference>
<sequence>MSRLPTGRLPPELCDLVIDFLATLPTGDGDDTVQALARCSRVCRSWLPRASSHLLRGVEVNWAMAHAAPDERDDRGCWHHAEDPSDGPNWHDMPMFLADLDASPRLRQHVRAVTVRLHCEGGDILRLFAALSGLEQLVFVVLDVFAAAREPPASRLLFQGTVHMRLCDPQAMESALALFSEVQHLRIDRVMSPNRVYSHLEPCYCTITTKSDVTCHTGFPLTPPIIFSRFMGVLESCRINGNSGACPIWS</sequence>
<accession>A0A9P3GNU4</accession>
<dbReference type="AlphaFoldDB" id="A0A9P3GNU4"/>
<protein>
    <recommendedName>
        <fullName evidence="3">F-box domain-containing protein</fullName>
    </recommendedName>
</protein>
<proteinExistence type="predicted"/>
<dbReference type="OrthoDB" id="2788229at2759"/>
<comment type="caution">
    <text evidence="1">The sequence shown here is derived from an EMBL/GenBank/DDBJ whole genome shotgun (WGS) entry which is preliminary data.</text>
</comment>